<dbReference type="RefSeq" id="WP_379787132.1">
    <property type="nucleotide sequence ID" value="NZ_JBHSHL010000003.1"/>
</dbReference>
<evidence type="ECO:0000313" key="1">
    <source>
        <dbReference type="EMBL" id="MFC4803683.1"/>
    </source>
</evidence>
<comment type="caution">
    <text evidence="1">The sequence shown here is derived from an EMBL/GenBank/DDBJ whole genome shotgun (WGS) entry which is preliminary data.</text>
</comment>
<name>A0ABV9QHH8_9FIRM</name>
<dbReference type="EMBL" id="JBHSHL010000003">
    <property type="protein sequence ID" value="MFC4803683.1"/>
    <property type="molecule type" value="Genomic_DNA"/>
</dbReference>
<gene>
    <name evidence="1" type="ORF">ACFO4R_01180</name>
</gene>
<protein>
    <submittedName>
        <fullName evidence="1">Uncharacterized protein</fullName>
    </submittedName>
</protein>
<accession>A0ABV9QHH8</accession>
<reference evidence="2" key="1">
    <citation type="journal article" date="2019" name="Int. J. Syst. Evol. Microbiol.">
        <title>The Global Catalogue of Microorganisms (GCM) 10K type strain sequencing project: providing services to taxonomists for standard genome sequencing and annotation.</title>
        <authorList>
            <consortium name="The Broad Institute Genomics Platform"/>
            <consortium name="The Broad Institute Genome Sequencing Center for Infectious Disease"/>
            <person name="Wu L."/>
            <person name="Ma J."/>
        </authorList>
    </citation>
    <scope>NUCLEOTIDE SEQUENCE [LARGE SCALE GENOMIC DNA]</scope>
    <source>
        <strain evidence="2">CCUG 46385</strain>
    </source>
</reference>
<evidence type="ECO:0000313" key="2">
    <source>
        <dbReference type="Proteomes" id="UP001595916"/>
    </source>
</evidence>
<sequence length="52" mass="6285">MERRFEKILSFLSNFSSTEFGKKEENLAYNLRIFKVNMEELYSYKTVILLDV</sequence>
<organism evidence="1 2">
    <name type="scientific">Filifactor villosus</name>
    <dbReference type="NCBI Taxonomy" id="29374"/>
    <lineage>
        <taxon>Bacteria</taxon>
        <taxon>Bacillati</taxon>
        <taxon>Bacillota</taxon>
        <taxon>Clostridia</taxon>
        <taxon>Peptostreptococcales</taxon>
        <taxon>Filifactoraceae</taxon>
        <taxon>Filifactor</taxon>
    </lineage>
</organism>
<proteinExistence type="predicted"/>
<dbReference type="Proteomes" id="UP001595916">
    <property type="component" value="Unassembled WGS sequence"/>
</dbReference>
<keyword evidence="2" id="KW-1185">Reference proteome</keyword>